<evidence type="ECO:0000256" key="7">
    <source>
        <dbReference type="ARBA" id="ARBA00022679"/>
    </source>
</evidence>
<dbReference type="PROSITE" id="PS00793">
    <property type="entry name" value="DHPS_2"/>
    <property type="match status" value="1"/>
</dbReference>
<organism evidence="15 16">
    <name type="scientific">Natranaerovirga hydrolytica</name>
    <dbReference type="NCBI Taxonomy" id="680378"/>
    <lineage>
        <taxon>Bacteria</taxon>
        <taxon>Bacillati</taxon>
        <taxon>Bacillota</taxon>
        <taxon>Clostridia</taxon>
        <taxon>Lachnospirales</taxon>
        <taxon>Natranaerovirgaceae</taxon>
        <taxon>Natranaerovirga</taxon>
    </lineage>
</organism>
<dbReference type="AlphaFoldDB" id="A0A4R1MN09"/>
<evidence type="ECO:0000256" key="4">
    <source>
        <dbReference type="ARBA" id="ARBA00009503"/>
    </source>
</evidence>
<dbReference type="Gene3D" id="3.20.20.20">
    <property type="entry name" value="Dihydropteroate synthase-like"/>
    <property type="match status" value="1"/>
</dbReference>
<dbReference type="PANTHER" id="PTHR20941">
    <property type="entry name" value="FOLATE SYNTHESIS PROTEINS"/>
    <property type="match status" value="1"/>
</dbReference>
<proteinExistence type="inferred from homology"/>
<dbReference type="GO" id="GO:0005829">
    <property type="term" value="C:cytosol"/>
    <property type="evidence" value="ECO:0007669"/>
    <property type="project" value="TreeGrafter"/>
</dbReference>
<comment type="caution">
    <text evidence="15">The sequence shown here is derived from an EMBL/GenBank/DDBJ whole genome shotgun (WGS) entry which is preliminary data.</text>
</comment>
<name>A0A4R1MN09_9FIRM</name>
<dbReference type="EC" id="2.5.1.15" evidence="5 13"/>
<dbReference type="NCBIfam" id="TIGR01496">
    <property type="entry name" value="DHPS"/>
    <property type="match status" value="1"/>
</dbReference>
<evidence type="ECO:0000256" key="12">
    <source>
        <dbReference type="ARBA" id="ARBA00053449"/>
    </source>
</evidence>
<dbReference type="RefSeq" id="WP_132282213.1">
    <property type="nucleotide sequence ID" value="NZ_SMGQ01000012.1"/>
</dbReference>
<keyword evidence="8 13" id="KW-0479">Metal-binding</keyword>
<dbReference type="UniPathway" id="UPA00077">
    <property type="reaction ID" value="UER00156"/>
</dbReference>
<comment type="function">
    <text evidence="12 13">Catalyzes the condensation of para-aminobenzoate (pABA) with 6-hydroxymethyl-7,8-dihydropterin diphosphate (DHPt-PP) to form 7,8-dihydropteroate (H2Pte), the immediate precursor of folate derivatives.</text>
</comment>
<dbReference type="InterPro" id="IPR000489">
    <property type="entry name" value="Pterin-binding_dom"/>
</dbReference>
<comment type="catalytic activity">
    <reaction evidence="1">
        <text>(7,8-dihydropterin-6-yl)methyl diphosphate + 4-aminobenzoate = 7,8-dihydropteroate + diphosphate</text>
        <dbReference type="Rhea" id="RHEA:19949"/>
        <dbReference type="ChEBI" id="CHEBI:17836"/>
        <dbReference type="ChEBI" id="CHEBI:17839"/>
        <dbReference type="ChEBI" id="CHEBI:33019"/>
        <dbReference type="ChEBI" id="CHEBI:72950"/>
        <dbReference type="EC" id="2.5.1.15"/>
    </reaction>
</comment>
<dbReference type="GO" id="GO:0046656">
    <property type="term" value="P:folic acid biosynthetic process"/>
    <property type="evidence" value="ECO:0007669"/>
    <property type="project" value="UniProtKB-KW"/>
</dbReference>
<dbReference type="GO" id="GO:0046654">
    <property type="term" value="P:tetrahydrofolate biosynthetic process"/>
    <property type="evidence" value="ECO:0007669"/>
    <property type="project" value="UniProtKB-UniPathway"/>
</dbReference>
<reference evidence="15 16" key="1">
    <citation type="submission" date="2019-03" db="EMBL/GenBank/DDBJ databases">
        <title>Genomic Encyclopedia of Type Strains, Phase IV (KMG-IV): sequencing the most valuable type-strain genomes for metagenomic binning, comparative biology and taxonomic classification.</title>
        <authorList>
            <person name="Goeker M."/>
        </authorList>
    </citation>
    <scope>NUCLEOTIDE SEQUENCE [LARGE SCALE GENOMIC DNA]</scope>
    <source>
        <strain evidence="15 16">DSM 24176</strain>
    </source>
</reference>
<accession>A0A4R1MN09</accession>
<comment type="similarity">
    <text evidence="4 13">Belongs to the DHPS family.</text>
</comment>
<dbReference type="SUPFAM" id="SSF51717">
    <property type="entry name" value="Dihydropteroate synthetase-like"/>
    <property type="match status" value="1"/>
</dbReference>
<dbReference type="PANTHER" id="PTHR20941:SF1">
    <property type="entry name" value="FOLIC ACID SYNTHESIS PROTEIN FOL1"/>
    <property type="match status" value="1"/>
</dbReference>
<dbReference type="FunFam" id="3.20.20.20:FF:000006">
    <property type="entry name" value="Dihydropteroate synthase"/>
    <property type="match status" value="1"/>
</dbReference>
<dbReference type="GO" id="GO:0004156">
    <property type="term" value="F:dihydropteroate synthase activity"/>
    <property type="evidence" value="ECO:0007669"/>
    <property type="project" value="UniProtKB-EC"/>
</dbReference>
<evidence type="ECO:0000256" key="5">
    <source>
        <dbReference type="ARBA" id="ARBA00012458"/>
    </source>
</evidence>
<evidence type="ECO:0000256" key="11">
    <source>
        <dbReference type="ARBA" id="ARBA00030193"/>
    </source>
</evidence>
<dbReference type="InterPro" id="IPR011005">
    <property type="entry name" value="Dihydropteroate_synth-like_sf"/>
</dbReference>
<dbReference type="InterPro" id="IPR045031">
    <property type="entry name" value="DHP_synth-like"/>
</dbReference>
<evidence type="ECO:0000259" key="14">
    <source>
        <dbReference type="PROSITE" id="PS50972"/>
    </source>
</evidence>
<dbReference type="GO" id="GO:0046872">
    <property type="term" value="F:metal ion binding"/>
    <property type="evidence" value="ECO:0007669"/>
    <property type="project" value="UniProtKB-KW"/>
</dbReference>
<dbReference type="PROSITE" id="PS00792">
    <property type="entry name" value="DHPS_1"/>
    <property type="match status" value="1"/>
</dbReference>
<keyword evidence="16" id="KW-1185">Reference proteome</keyword>
<comment type="cofactor">
    <cofactor evidence="2 13">
        <name>Mg(2+)</name>
        <dbReference type="ChEBI" id="CHEBI:18420"/>
    </cofactor>
</comment>
<evidence type="ECO:0000256" key="1">
    <source>
        <dbReference type="ARBA" id="ARBA00000012"/>
    </source>
</evidence>
<dbReference type="CDD" id="cd00739">
    <property type="entry name" value="DHPS"/>
    <property type="match status" value="1"/>
</dbReference>
<evidence type="ECO:0000256" key="8">
    <source>
        <dbReference type="ARBA" id="ARBA00022723"/>
    </source>
</evidence>
<evidence type="ECO:0000313" key="16">
    <source>
        <dbReference type="Proteomes" id="UP000294545"/>
    </source>
</evidence>
<dbReference type="EMBL" id="SMGQ01000012">
    <property type="protein sequence ID" value="TCK93302.1"/>
    <property type="molecule type" value="Genomic_DNA"/>
</dbReference>
<dbReference type="OrthoDB" id="9811744at2"/>
<protein>
    <recommendedName>
        <fullName evidence="6 13">Dihydropteroate synthase</fullName>
        <shortName evidence="13">DHPS</shortName>
        <ecNumber evidence="5 13">2.5.1.15</ecNumber>
    </recommendedName>
    <alternativeName>
        <fullName evidence="11 13">Dihydropteroate pyrophosphorylase</fullName>
    </alternativeName>
</protein>
<comment type="pathway">
    <text evidence="3 13">Cofactor biosynthesis; tetrahydrofolate biosynthesis; 7,8-dihydrofolate from 2-amino-4-hydroxy-6-hydroxymethyl-7,8-dihydropteridine diphosphate and 4-aminobenzoate: step 1/2.</text>
</comment>
<dbReference type="Proteomes" id="UP000294545">
    <property type="component" value="Unassembled WGS sequence"/>
</dbReference>
<keyword evidence="9 13" id="KW-0460">Magnesium</keyword>
<keyword evidence="7 13" id="KW-0808">Transferase</keyword>
<feature type="domain" description="Pterin-binding" evidence="14">
    <location>
        <begin position="27"/>
        <end position="274"/>
    </location>
</feature>
<evidence type="ECO:0000256" key="10">
    <source>
        <dbReference type="ARBA" id="ARBA00022909"/>
    </source>
</evidence>
<sequence>MISLKNNVARNTHIKCKEHTLVLGENTYIMGILNVTPDSFSDGGQYDEVNKALDHAHIMIKEGADILDIGGESTRPGAEEVDAKTELKRVLPVVEKLVQEVSVPISVDTYKAEVAKAVLEAGAHIINDVWGLQREPEIAKVVAQYKVPVVIMHNQKGTHYEKDIIESIKEFLSKSINIALEAGVKKENIILDPGVGFGKNFEQNKEVMSRLGELNTLGYPILLGTSRKSMIGKILDVEANERVEGTVATTVMGIVQGVDIVRVHDIKENLRAAKVTDAIIR</sequence>
<keyword evidence="10 13" id="KW-0289">Folate biosynthesis</keyword>
<evidence type="ECO:0000313" key="15">
    <source>
        <dbReference type="EMBL" id="TCK93302.1"/>
    </source>
</evidence>
<evidence type="ECO:0000256" key="6">
    <source>
        <dbReference type="ARBA" id="ARBA00016919"/>
    </source>
</evidence>
<evidence type="ECO:0000256" key="9">
    <source>
        <dbReference type="ARBA" id="ARBA00022842"/>
    </source>
</evidence>
<gene>
    <name evidence="15" type="ORF">EDC19_1493</name>
</gene>
<evidence type="ECO:0000256" key="2">
    <source>
        <dbReference type="ARBA" id="ARBA00001946"/>
    </source>
</evidence>
<dbReference type="PROSITE" id="PS50972">
    <property type="entry name" value="PTERIN_BINDING"/>
    <property type="match status" value="1"/>
</dbReference>
<dbReference type="InterPro" id="IPR006390">
    <property type="entry name" value="DHP_synth_dom"/>
</dbReference>
<evidence type="ECO:0000256" key="13">
    <source>
        <dbReference type="RuleBase" id="RU361205"/>
    </source>
</evidence>
<evidence type="ECO:0000256" key="3">
    <source>
        <dbReference type="ARBA" id="ARBA00004763"/>
    </source>
</evidence>
<dbReference type="Pfam" id="PF00809">
    <property type="entry name" value="Pterin_bind"/>
    <property type="match status" value="1"/>
</dbReference>